<evidence type="ECO:0000313" key="11">
    <source>
        <dbReference type="Proteomes" id="UP000484164"/>
    </source>
</evidence>
<feature type="binding site" evidence="5 7">
    <location>
        <begin position="63"/>
        <end position="68"/>
    </location>
    <ligand>
        <name>FMN</name>
        <dbReference type="ChEBI" id="CHEBI:58210"/>
    </ligand>
</feature>
<comment type="caution">
    <text evidence="5">Lacks conserved residue(s) required for the propagation of feature annotation.</text>
</comment>
<dbReference type="Pfam" id="PF01243">
    <property type="entry name" value="PNPOx_N"/>
    <property type="match status" value="1"/>
</dbReference>
<comment type="caution">
    <text evidence="10">The sequence shown here is derived from an EMBL/GenBank/DDBJ whole genome shotgun (WGS) entry which is preliminary data.</text>
</comment>
<dbReference type="NCBIfam" id="NF004231">
    <property type="entry name" value="PRK05679.1"/>
    <property type="match status" value="1"/>
</dbReference>
<comment type="subunit">
    <text evidence="5">Homodimer.</text>
</comment>
<comment type="pathway">
    <text evidence="5">Cofactor metabolism; pyridoxal 5'-phosphate salvage; pyridoxal 5'-phosphate from pyridoxine 5'-phosphate: step 1/1.</text>
</comment>
<feature type="binding site" evidence="5 6">
    <location>
        <position position="129"/>
    </location>
    <ligand>
        <name>substrate</name>
    </ligand>
</feature>
<feature type="domain" description="Pyridoxamine 5'-phosphate oxidase N-terminal" evidence="8">
    <location>
        <begin position="45"/>
        <end position="153"/>
    </location>
</feature>
<feature type="binding site" evidence="5 6">
    <location>
        <position position="68"/>
    </location>
    <ligand>
        <name>substrate</name>
    </ligand>
</feature>
<keyword evidence="5" id="KW-0664">Pyridoxine biosynthesis</keyword>
<reference evidence="10 11" key="1">
    <citation type="submission" date="2019-10" db="EMBL/GenBank/DDBJ databases">
        <title>Genome sequence of Phaeocystidibacter marisrubri JCM30614 (type strain).</title>
        <authorList>
            <person name="Bowman J.P."/>
        </authorList>
    </citation>
    <scope>NUCLEOTIDE SEQUENCE [LARGE SCALE GENOMIC DNA]</scope>
    <source>
        <strain evidence="10 11">JCM 30614</strain>
    </source>
</reference>
<dbReference type="SUPFAM" id="SSF50475">
    <property type="entry name" value="FMN-binding split barrel"/>
    <property type="match status" value="1"/>
</dbReference>
<keyword evidence="11" id="KW-1185">Reference proteome</keyword>
<sequence length="214" mass="24465">MEDTKLRKDRREYVRGRLNKADAPENPMEMFDAWFAEWCETGRGDATAMTLATATKDGMPDARIVLLKGVESGRFVFYTNYNSAKGQQLDANPRATLLFFWSDHERQVRVSGEVTRLTYDENEKYFKERPIGSQIGALSSPQSAIIENREVLEEVVKANTDQYGETGPDCPLFWGGYAVIPSKIEFWQGRASRLHDRLLYTLEEGVWTLNRLAP</sequence>
<feature type="domain" description="Pyridoxine 5'-phosphate oxidase dimerisation C-terminal" evidence="9">
    <location>
        <begin position="174"/>
        <end position="214"/>
    </location>
</feature>
<dbReference type="AlphaFoldDB" id="A0A6L3ZI10"/>
<feature type="binding site" evidence="5 7">
    <location>
        <begin position="78"/>
        <end position="79"/>
    </location>
    <ligand>
        <name>FMN</name>
        <dbReference type="ChEBI" id="CHEBI:58210"/>
    </ligand>
</feature>
<dbReference type="InterPro" id="IPR000659">
    <property type="entry name" value="Pyridox_Oxase"/>
</dbReference>
<dbReference type="InterPro" id="IPR012349">
    <property type="entry name" value="Split_barrel_FMN-bd"/>
</dbReference>
<evidence type="ECO:0000256" key="1">
    <source>
        <dbReference type="ARBA" id="ARBA00007301"/>
    </source>
</evidence>
<accession>A0A6L3ZI10</accession>
<keyword evidence="3 5" id="KW-0288">FMN</keyword>
<dbReference type="Proteomes" id="UP000484164">
    <property type="component" value="Unassembled WGS sequence"/>
</dbReference>
<feature type="binding site" evidence="5 7">
    <location>
        <position position="85"/>
    </location>
    <ligand>
        <name>FMN</name>
        <dbReference type="ChEBI" id="CHEBI:58210"/>
    </ligand>
</feature>
<feature type="binding site" evidence="5 6">
    <location>
        <begin position="193"/>
        <end position="195"/>
    </location>
    <ligand>
        <name>substrate</name>
    </ligand>
</feature>
<dbReference type="GO" id="GO:0010181">
    <property type="term" value="F:FMN binding"/>
    <property type="evidence" value="ECO:0007669"/>
    <property type="project" value="UniProtKB-UniRule"/>
</dbReference>
<evidence type="ECO:0000259" key="9">
    <source>
        <dbReference type="Pfam" id="PF10590"/>
    </source>
</evidence>
<comment type="function">
    <text evidence="5">Catalyzes the oxidation of either pyridoxine 5'-phosphate (PNP) or pyridoxamine 5'-phosphate (PMP) into pyridoxal 5'-phosphate (PLP).</text>
</comment>
<dbReference type="UniPathway" id="UPA01068">
    <property type="reaction ID" value="UER00304"/>
</dbReference>
<keyword evidence="2 5" id="KW-0285">Flavoprotein</keyword>
<gene>
    <name evidence="5 10" type="primary">pdxH</name>
    <name evidence="10" type="ORF">F8C82_04380</name>
</gene>
<dbReference type="PANTHER" id="PTHR10851:SF0">
    <property type="entry name" value="PYRIDOXINE-5'-PHOSPHATE OXIDASE"/>
    <property type="match status" value="1"/>
</dbReference>
<dbReference type="GO" id="GO:0008615">
    <property type="term" value="P:pyridoxine biosynthetic process"/>
    <property type="evidence" value="ECO:0007669"/>
    <property type="project" value="UniProtKB-UniRule"/>
</dbReference>
<evidence type="ECO:0000256" key="2">
    <source>
        <dbReference type="ARBA" id="ARBA00022630"/>
    </source>
</evidence>
<dbReference type="GO" id="GO:0004733">
    <property type="term" value="F:pyridoxamine phosphate oxidase activity"/>
    <property type="evidence" value="ECO:0007669"/>
    <property type="project" value="UniProtKB-UniRule"/>
</dbReference>
<dbReference type="EC" id="1.4.3.5" evidence="5"/>
<dbReference type="HAMAP" id="MF_01629">
    <property type="entry name" value="PdxH"/>
    <property type="match status" value="1"/>
</dbReference>
<comment type="similarity">
    <text evidence="1 5">Belongs to the pyridoxamine 5'-phosphate oxidase family.</text>
</comment>
<feature type="binding site" evidence="5 6">
    <location>
        <position position="133"/>
    </location>
    <ligand>
        <name>substrate</name>
    </ligand>
</feature>
<dbReference type="OrthoDB" id="9780392at2"/>
<comment type="cofactor">
    <cofactor evidence="5 7">
        <name>FMN</name>
        <dbReference type="ChEBI" id="CHEBI:58210"/>
    </cofactor>
    <text evidence="5 7">Binds 1 FMN per subunit.</text>
</comment>
<feature type="binding site" evidence="5 6">
    <location>
        <position position="125"/>
    </location>
    <ligand>
        <name>substrate</name>
    </ligand>
</feature>
<feature type="binding site" evidence="5 7">
    <location>
        <position position="187"/>
    </location>
    <ligand>
        <name>FMN</name>
        <dbReference type="ChEBI" id="CHEBI:58210"/>
    </ligand>
</feature>
<name>A0A6L3ZI10_9FLAO</name>
<comment type="catalytic activity">
    <reaction evidence="5">
        <text>pyridoxamine 5'-phosphate + O2 + H2O = pyridoxal 5'-phosphate + H2O2 + NH4(+)</text>
        <dbReference type="Rhea" id="RHEA:15817"/>
        <dbReference type="ChEBI" id="CHEBI:15377"/>
        <dbReference type="ChEBI" id="CHEBI:15379"/>
        <dbReference type="ChEBI" id="CHEBI:16240"/>
        <dbReference type="ChEBI" id="CHEBI:28938"/>
        <dbReference type="ChEBI" id="CHEBI:58451"/>
        <dbReference type="ChEBI" id="CHEBI:597326"/>
        <dbReference type="EC" id="1.4.3.5"/>
    </reaction>
</comment>
<organism evidence="10 11">
    <name type="scientific">Phaeocystidibacter marisrubri</name>
    <dbReference type="NCBI Taxonomy" id="1577780"/>
    <lineage>
        <taxon>Bacteria</taxon>
        <taxon>Pseudomonadati</taxon>
        <taxon>Bacteroidota</taxon>
        <taxon>Flavobacteriia</taxon>
        <taxon>Flavobacteriales</taxon>
        <taxon>Phaeocystidibacteraceae</taxon>
        <taxon>Phaeocystidibacter</taxon>
    </lineage>
</organism>
<proteinExistence type="inferred from homology"/>
<evidence type="ECO:0000256" key="7">
    <source>
        <dbReference type="PIRSR" id="PIRSR000190-2"/>
    </source>
</evidence>
<dbReference type="InterPro" id="IPR011576">
    <property type="entry name" value="Pyridox_Oxase_N"/>
</dbReference>
<feature type="binding site" evidence="5 7">
    <location>
        <position position="197"/>
    </location>
    <ligand>
        <name>FMN</name>
        <dbReference type="ChEBI" id="CHEBI:58210"/>
    </ligand>
</feature>
<protein>
    <recommendedName>
        <fullName evidence="5">Pyridoxine/pyridoxamine 5'-phosphate oxidase</fullName>
        <ecNumber evidence="5">1.4.3.5</ecNumber>
    </recommendedName>
    <alternativeName>
        <fullName evidence="5">PNP/PMP oxidase</fullName>
        <shortName evidence="5">PNPOx</shortName>
    </alternativeName>
    <alternativeName>
        <fullName evidence="5">Pyridoxal 5'-phosphate synthase</fullName>
    </alternativeName>
</protein>
<dbReference type="EMBL" id="WBVQ01000001">
    <property type="protein sequence ID" value="KAB2817646.1"/>
    <property type="molecule type" value="Genomic_DNA"/>
</dbReference>
<evidence type="ECO:0000256" key="3">
    <source>
        <dbReference type="ARBA" id="ARBA00022643"/>
    </source>
</evidence>
<feature type="binding site" evidence="6">
    <location>
        <begin position="10"/>
        <end position="13"/>
    </location>
    <ligand>
        <name>substrate</name>
    </ligand>
</feature>
<evidence type="ECO:0000256" key="4">
    <source>
        <dbReference type="ARBA" id="ARBA00023002"/>
    </source>
</evidence>
<dbReference type="Pfam" id="PF10590">
    <property type="entry name" value="PNP_phzG_C"/>
    <property type="match status" value="1"/>
</dbReference>
<dbReference type="InterPro" id="IPR019576">
    <property type="entry name" value="Pyridoxamine_oxidase_dimer_C"/>
</dbReference>
<keyword evidence="4 5" id="KW-0560">Oxidoreductase</keyword>
<feature type="binding site" evidence="5 7">
    <location>
        <position position="107"/>
    </location>
    <ligand>
        <name>FMN</name>
        <dbReference type="ChEBI" id="CHEBI:58210"/>
    </ligand>
</feature>
<evidence type="ECO:0000259" key="8">
    <source>
        <dbReference type="Pfam" id="PF01243"/>
    </source>
</evidence>
<feature type="binding site" evidence="5 7">
    <location>
        <begin position="142"/>
        <end position="143"/>
    </location>
    <ligand>
        <name>FMN</name>
        <dbReference type="ChEBI" id="CHEBI:58210"/>
    </ligand>
</feature>
<evidence type="ECO:0000256" key="5">
    <source>
        <dbReference type="HAMAP-Rule" id="MF_01629"/>
    </source>
</evidence>
<dbReference type="Gene3D" id="2.30.110.10">
    <property type="entry name" value="Electron Transport, Fmn-binding Protein, Chain A"/>
    <property type="match status" value="1"/>
</dbReference>
<comment type="pathway">
    <text evidence="5">Cofactor metabolism; pyridoxal 5'-phosphate salvage; pyridoxal 5'-phosphate from pyridoxamine 5'-phosphate: step 1/1.</text>
</comment>
<dbReference type="InterPro" id="IPR019740">
    <property type="entry name" value="Pyridox_Oxase_CS"/>
</dbReference>
<dbReference type="NCBIfam" id="TIGR00558">
    <property type="entry name" value="pdxH"/>
    <property type="match status" value="1"/>
</dbReference>
<dbReference type="RefSeq" id="WP_151692335.1">
    <property type="nucleotide sequence ID" value="NZ_BMGX01000002.1"/>
</dbReference>
<dbReference type="PIRSF" id="PIRSF000190">
    <property type="entry name" value="Pyd_amn-ph_oxd"/>
    <property type="match status" value="1"/>
</dbReference>
<dbReference type="PROSITE" id="PS01064">
    <property type="entry name" value="PYRIDOX_OXIDASE"/>
    <property type="match status" value="1"/>
</dbReference>
<evidence type="ECO:0000313" key="10">
    <source>
        <dbReference type="EMBL" id="KAB2817646.1"/>
    </source>
</evidence>
<dbReference type="PANTHER" id="PTHR10851">
    <property type="entry name" value="PYRIDOXINE-5-PHOSPHATE OXIDASE"/>
    <property type="match status" value="1"/>
</dbReference>
<comment type="catalytic activity">
    <reaction evidence="5">
        <text>pyridoxine 5'-phosphate + O2 = pyridoxal 5'-phosphate + H2O2</text>
        <dbReference type="Rhea" id="RHEA:15149"/>
        <dbReference type="ChEBI" id="CHEBI:15379"/>
        <dbReference type="ChEBI" id="CHEBI:16240"/>
        <dbReference type="ChEBI" id="CHEBI:58589"/>
        <dbReference type="ChEBI" id="CHEBI:597326"/>
        <dbReference type="EC" id="1.4.3.5"/>
    </reaction>
</comment>
<evidence type="ECO:0000256" key="6">
    <source>
        <dbReference type="PIRSR" id="PIRSR000190-1"/>
    </source>
</evidence>